<protein>
    <submittedName>
        <fullName evidence="1">Uncharacterized protein</fullName>
    </submittedName>
</protein>
<proteinExistence type="predicted"/>
<sequence>MYGIVSTGVDWVIIKLVTTGECNDNDNGNVEVLLSSRAPFTFPINESVFDRSLMLENSRTYLDKSSGCLIAR</sequence>
<dbReference type="AlphaFoldDB" id="A0A2N0PJM5"/>
<dbReference type="VEuPathDB" id="FungiDB:RhiirA1_529240"/>
<accession>A0A2N0PJM5</accession>
<name>A0A2N0PJM5_9GLOM</name>
<gene>
    <name evidence="1" type="ORF">RhiirA5_359617</name>
</gene>
<reference evidence="1 2" key="2">
    <citation type="submission" date="2017-09" db="EMBL/GenBank/DDBJ databases">
        <title>Extensive intraspecific genome diversity in a model arbuscular mycorrhizal fungus.</title>
        <authorList>
            <person name="Chen E.C."/>
            <person name="Morin E."/>
            <person name="Beaudet D."/>
            <person name="Noel J."/>
            <person name="Ndikumana S."/>
            <person name="Charron P."/>
            <person name="St-Onge C."/>
            <person name="Giorgi J."/>
            <person name="Grigoriev I.V."/>
            <person name="Roux C."/>
            <person name="Martin F.M."/>
            <person name="Corradi N."/>
        </authorList>
    </citation>
    <scope>NUCLEOTIDE SEQUENCE [LARGE SCALE GENOMIC DNA]</scope>
    <source>
        <strain evidence="1 2">A5</strain>
    </source>
</reference>
<dbReference type="VEuPathDB" id="FungiDB:RhiirFUN_012176"/>
<evidence type="ECO:0000313" key="1">
    <source>
        <dbReference type="EMBL" id="PKC07030.1"/>
    </source>
</evidence>
<reference evidence="1 2" key="1">
    <citation type="submission" date="2016-04" db="EMBL/GenBank/DDBJ databases">
        <title>Genome analyses suggest a sexual origin of heterokaryosis in a supposedly ancient asexual fungus.</title>
        <authorList>
            <person name="Ropars J."/>
            <person name="Sedzielewska K."/>
            <person name="Noel J."/>
            <person name="Charron P."/>
            <person name="Farinelli L."/>
            <person name="Marton T."/>
            <person name="Kruger M."/>
            <person name="Pelin A."/>
            <person name="Brachmann A."/>
            <person name="Corradi N."/>
        </authorList>
    </citation>
    <scope>NUCLEOTIDE SEQUENCE [LARGE SCALE GENOMIC DNA]</scope>
    <source>
        <strain evidence="1 2">A5</strain>
    </source>
</reference>
<evidence type="ECO:0000313" key="2">
    <source>
        <dbReference type="Proteomes" id="UP000232722"/>
    </source>
</evidence>
<dbReference type="EMBL" id="LLXJ01000686">
    <property type="protein sequence ID" value="PKC07030.1"/>
    <property type="molecule type" value="Genomic_DNA"/>
</dbReference>
<comment type="caution">
    <text evidence="1">The sequence shown here is derived from an EMBL/GenBank/DDBJ whole genome shotgun (WGS) entry which is preliminary data.</text>
</comment>
<organism evidence="1 2">
    <name type="scientific">Rhizophagus irregularis</name>
    <dbReference type="NCBI Taxonomy" id="588596"/>
    <lineage>
        <taxon>Eukaryota</taxon>
        <taxon>Fungi</taxon>
        <taxon>Fungi incertae sedis</taxon>
        <taxon>Mucoromycota</taxon>
        <taxon>Glomeromycotina</taxon>
        <taxon>Glomeromycetes</taxon>
        <taxon>Glomerales</taxon>
        <taxon>Glomeraceae</taxon>
        <taxon>Rhizophagus</taxon>
    </lineage>
</organism>
<dbReference type="Proteomes" id="UP000232722">
    <property type="component" value="Unassembled WGS sequence"/>
</dbReference>